<evidence type="ECO:0000313" key="1">
    <source>
        <dbReference type="EMBL" id="KAF9764234.1"/>
    </source>
</evidence>
<reference evidence="1 2" key="1">
    <citation type="journal article" date="2020" name="Genome Biol. Evol.">
        <title>Comparative genomics of strictly vertically transmitted, feminizing microsporidia endosymbionts of amphipod crustaceans.</title>
        <authorList>
            <person name="Cormier A."/>
            <person name="Chebbi M.A."/>
            <person name="Giraud I."/>
            <person name="Wattier R."/>
            <person name="Teixeira M."/>
            <person name="Gilbert C."/>
            <person name="Rigaud T."/>
            <person name="Cordaux R."/>
        </authorList>
    </citation>
    <scope>NUCLEOTIDE SEQUENCE [LARGE SCALE GENOMIC DNA]</scope>
    <source>
        <strain evidence="1 2">Ou3-Ou53</strain>
    </source>
</reference>
<organism evidence="1 2">
    <name type="scientific">Nosema granulosis</name>
    <dbReference type="NCBI Taxonomy" id="83296"/>
    <lineage>
        <taxon>Eukaryota</taxon>
        <taxon>Fungi</taxon>
        <taxon>Fungi incertae sedis</taxon>
        <taxon>Microsporidia</taxon>
        <taxon>Nosematidae</taxon>
        <taxon>Nosema</taxon>
    </lineage>
</organism>
<name>A0A9P6GZU6_9MICR</name>
<accession>A0A9P6GZU6</accession>
<protein>
    <submittedName>
        <fullName evidence="1">Uncharacterized protein</fullName>
    </submittedName>
</protein>
<gene>
    <name evidence="1" type="ORF">NGRA_0723</name>
</gene>
<keyword evidence="2" id="KW-1185">Reference proteome</keyword>
<evidence type="ECO:0000313" key="2">
    <source>
        <dbReference type="Proteomes" id="UP000740883"/>
    </source>
</evidence>
<comment type="caution">
    <text evidence="1">The sequence shown here is derived from an EMBL/GenBank/DDBJ whole genome shotgun (WGS) entry which is preliminary data.</text>
</comment>
<proteinExistence type="predicted"/>
<dbReference type="EMBL" id="SBJO01000031">
    <property type="protein sequence ID" value="KAF9764234.1"/>
    <property type="molecule type" value="Genomic_DNA"/>
</dbReference>
<dbReference type="AlphaFoldDB" id="A0A9P6GZU6"/>
<dbReference type="Proteomes" id="UP000740883">
    <property type="component" value="Unassembled WGS sequence"/>
</dbReference>
<sequence>MLERINKICTQNKSSLDFKSELDKFIEWMESKQEMKTVRDLNYHKYFKPFHRYLHITYAKGIFFLKHFSPEEIDDGKFFIYKSLVLVLDIDLEDGKLLCYDKNKKELAVEQEHTRLNKNIVITYDDIKDPAIAFFKVKLCDKETDFINVQEIVATACKKRKKSSINNKL</sequence>